<dbReference type="Gene3D" id="3.10.129.10">
    <property type="entry name" value="Hotdog Thioesterase"/>
    <property type="match status" value="1"/>
</dbReference>
<keyword evidence="5" id="KW-1185">Reference proteome</keyword>
<dbReference type="InterPro" id="IPR003736">
    <property type="entry name" value="PAAI_dom"/>
</dbReference>
<dbReference type="Proteomes" id="UP000621454">
    <property type="component" value="Unassembled WGS sequence"/>
</dbReference>
<comment type="caution">
    <text evidence="4">The sequence shown here is derived from an EMBL/GenBank/DDBJ whole genome shotgun (WGS) entry which is preliminary data.</text>
</comment>
<evidence type="ECO:0000256" key="1">
    <source>
        <dbReference type="ARBA" id="ARBA00008324"/>
    </source>
</evidence>
<dbReference type="AlphaFoldDB" id="A0A916WY04"/>
<feature type="domain" description="Thioesterase" evidence="3">
    <location>
        <begin position="76"/>
        <end position="153"/>
    </location>
</feature>
<evidence type="ECO:0000313" key="5">
    <source>
        <dbReference type="Proteomes" id="UP000621454"/>
    </source>
</evidence>
<reference evidence="4" key="2">
    <citation type="submission" date="2020-09" db="EMBL/GenBank/DDBJ databases">
        <authorList>
            <person name="Sun Q."/>
            <person name="Zhou Y."/>
        </authorList>
    </citation>
    <scope>NUCLEOTIDE SEQUENCE</scope>
    <source>
        <strain evidence="4">CGMCC 1.12827</strain>
    </source>
</reference>
<organism evidence="4 5">
    <name type="scientific">Gordonia jinhuaensis</name>
    <dbReference type="NCBI Taxonomy" id="1517702"/>
    <lineage>
        <taxon>Bacteria</taxon>
        <taxon>Bacillati</taxon>
        <taxon>Actinomycetota</taxon>
        <taxon>Actinomycetes</taxon>
        <taxon>Mycobacteriales</taxon>
        <taxon>Gordoniaceae</taxon>
        <taxon>Gordonia</taxon>
    </lineage>
</organism>
<reference evidence="4" key="1">
    <citation type="journal article" date="2014" name="Int. J. Syst. Evol. Microbiol.">
        <title>Complete genome sequence of Corynebacterium casei LMG S-19264T (=DSM 44701T), isolated from a smear-ripened cheese.</title>
        <authorList>
            <consortium name="US DOE Joint Genome Institute (JGI-PGF)"/>
            <person name="Walter F."/>
            <person name="Albersmeier A."/>
            <person name="Kalinowski J."/>
            <person name="Ruckert C."/>
        </authorList>
    </citation>
    <scope>NUCLEOTIDE SEQUENCE</scope>
    <source>
        <strain evidence="4">CGMCC 1.12827</strain>
    </source>
</reference>
<comment type="similarity">
    <text evidence="1">Belongs to the thioesterase PaaI family.</text>
</comment>
<accession>A0A916WY04</accession>
<dbReference type="Pfam" id="PF03061">
    <property type="entry name" value="4HBT"/>
    <property type="match status" value="1"/>
</dbReference>
<proteinExistence type="inferred from homology"/>
<protein>
    <submittedName>
        <fullName evidence="4">Aromatic compound degradation protein PaaI</fullName>
    </submittedName>
</protein>
<dbReference type="NCBIfam" id="TIGR00369">
    <property type="entry name" value="unchar_dom_1"/>
    <property type="match status" value="1"/>
</dbReference>
<dbReference type="GO" id="GO:0047617">
    <property type="term" value="F:fatty acyl-CoA hydrolase activity"/>
    <property type="evidence" value="ECO:0007669"/>
    <property type="project" value="InterPro"/>
</dbReference>
<dbReference type="InterPro" id="IPR029069">
    <property type="entry name" value="HotDog_dom_sf"/>
</dbReference>
<dbReference type="SUPFAM" id="SSF54637">
    <property type="entry name" value="Thioesterase/thiol ester dehydrase-isomerase"/>
    <property type="match status" value="1"/>
</dbReference>
<dbReference type="CDD" id="cd03443">
    <property type="entry name" value="PaaI_thioesterase"/>
    <property type="match status" value="1"/>
</dbReference>
<keyword evidence="2" id="KW-0378">Hydrolase</keyword>
<dbReference type="EMBL" id="BMGC01000022">
    <property type="protein sequence ID" value="GGB38703.1"/>
    <property type="molecule type" value="Genomic_DNA"/>
</dbReference>
<dbReference type="PANTHER" id="PTHR21660:SF1">
    <property type="entry name" value="ACYL-COENZYME A THIOESTERASE 13"/>
    <property type="match status" value="1"/>
</dbReference>
<sequence length="167" mass="17382">MMTEVLQQKTIEWADPKESAMQALALSGLDFLSKIGSGEIPSAPIGAHMNMRFVSAEVGKVVFAATPDESHYNPIGSVHGGFYATLLDSACGCAVQTTLPAGQAYTSLDLNVSFLRQITAATGEVTVRGWVTKPGRKAAFAQAEITDADGKLLATATSSCAVFPVGG</sequence>
<dbReference type="PANTHER" id="PTHR21660">
    <property type="entry name" value="THIOESTERASE SUPERFAMILY MEMBER-RELATED"/>
    <property type="match status" value="1"/>
</dbReference>
<dbReference type="InterPro" id="IPR039298">
    <property type="entry name" value="ACOT13"/>
</dbReference>
<gene>
    <name evidence="4" type="ORF">GCM10011489_27990</name>
</gene>
<dbReference type="InterPro" id="IPR006683">
    <property type="entry name" value="Thioestr_dom"/>
</dbReference>
<evidence type="ECO:0000256" key="2">
    <source>
        <dbReference type="ARBA" id="ARBA00022801"/>
    </source>
</evidence>
<evidence type="ECO:0000259" key="3">
    <source>
        <dbReference type="Pfam" id="PF03061"/>
    </source>
</evidence>
<name>A0A916WY04_9ACTN</name>
<evidence type="ECO:0000313" key="4">
    <source>
        <dbReference type="EMBL" id="GGB38703.1"/>
    </source>
</evidence>